<dbReference type="GO" id="GO:0003677">
    <property type="term" value="F:DNA binding"/>
    <property type="evidence" value="ECO:0007669"/>
    <property type="project" value="UniProtKB-KW"/>
</dbReference>
<dbReference type="Pfam" id="PF00126">
    <property type="entry name" value="HTH_1"/>
    <property type="match status" value="1"/>
</dbReference>
<comment type="similarity">
    <text evidence="1">Belongs to the LysR transcriptional regulatory family.</text>
</comment>
<evidence type="ECO:0000313" key="6">
    <source>
        <dbReference type="EMBL" id="SNS48439.1"/>
    </source>
</evidence>
<dbReference type="InterPro" id="IPR000847">
    <property type="entry name" value="LysR_HTH_N"/>
</dbReference>
<evidence type="ECO:0000256" key="4">
    <source>
        <dbReference type="ARBA" id="ARBA00023163"/>
    </source>
</evidence>
<dbReference type="PROSITE" id="PS50931">
    <property type="entry name" value="HTH_LYSR"/>
    <property type="match status" value="1"/>
</dbReference>
<name>A0A239EV06_9RHOB</name>
<evidence type="ECO:0000256" key="2">
    <source>
        <dbReference type="ARBA" id="ARBA00023015"/>
    </source>
</evidence>
<gene>
    <name evidence="6" type="ORF">SAMN05421757_102346</name>
</gene>
<dbReference type="GO" id="GO:0032993">
    <property type="term" value="C:protein-DNA complex"/>
    <property type="evidence" value="ECO:0007669"/>
    <property type="project" value="TreeGrafter"/>
</dbReference>
<keyword evidence="7" id="KW-1185">Reference proteome</keyword>
<dbReference type="PANTHER" id="PTHR30346">
    <property type="entry name" value="TRANSCRIPTIONAL DUAL REGULATOR HCAR-RELATED"/>
    <property type="match status" value="1"/>
</dbReference>
<dbReference type="GO" id="GO:0003700">
    <property type="term" value="F:DNA-binding transcription factor activity"/>
    <property type="evidence" value="ECO:0007669"/>
    <property type="project" value="InterPro"/>
</dbReference>
<keyword evidence="3 6" id="KW-0238">DNA-binding</keyword>
<dbReference type="InterPro" id="IPR036390">
    <property type="entry name" value="WH_DNA-bd_sf"/>
</dbReference>
<protein>
    <submittedName>
        <fullName evidence="6">DNA-binding transcriptional regulator, LysR family</fullName>
    </submittedName>
</protein>
<organism evidence="6 7">
    <name type="scientific">Tropicimonas sediminicola</name>
    <dbReference type="NCBI Taxonomy" id="1031541"/>
    <lineage>
        <taxon>Bacteria</taxon>
        <taxon>Pseudomonadati</taxon>
        <taxon>Pseudomonadota</taxon>
        <taxon>Alphaproteobacteria</taxon>
        <taxon>Rhodobacterales</taxon>
        <taxon>Roseobacteraceae</taxon>
        <taxon>Tropicimonas</taxon>
    </lineage>
</organism>
<dbReference type="PANTHER" id="PTHR30346:SF0">
    <property type="entry name" value="HCA OPERON TRANSCRIPTIONAL ACTIVATOR HCAR"/>
    <property type="match status" value="1"/>
</dbReference>
<evidence type="ECO:0000256" key="3">
    <source>
        <dbReference type="ARBA" id="ARBA00023125"/>
    </source>
</evidence>
<proteinExistence type="inferred from homology"/>
<keyword evidence="2" id="KW-0805">Transcription regulation</keyword>
<evidence type="ECO:0000313" key="7">
    <source>
        <dbReference type="Proteomes" id="UP000198426"/>
    </source>
</evidence>
<evidence type="ECO:0000259" key="5">
    <source>
        <dbReference type="PROSITE" id="PS50931"/>
    </source>
</evidence>
<evidence type="ECO:0000256" key="1">
    <source>
        <dbReference type="ARBA" id="ARBA00009437"/>
    </source>
</evidence>
<dbReference type="AlphaFoldDB" id="A0A239EV06"/>
<dbReference type="FunFam" id="1.10.10.10:FF:000001">
    <property type="entry name" value="LysR family transcriptional regulator"/>
    <property type="match status" value="1"/>
</dbReference>
<dbReference type="Gene3D" id="3.40.190.10">
    <property type="entry name" value="Periplasmic binding protein-like II"/>
    <property type="match status" value="2"/>
</dbReference>
<feature type="domain" description="HTH lysR-type" evidence="5">
    <location>
        <begin position="28"/>
        <end position="86"/>
    </location>
</feature>
<dbReference type="Proteomes" id="UP000198426">
    <property type="component" value="Unassembled WGS sequence"/>
</dbReference>
<sequence>MACPATREVDGLDPARGLRLAAPMPLRFTLRQLEYFVAVGEAGSIALASERVNVSPPSISTAIAQLEKEFGIPLFVRRHAQGLSLSQAGRQFLVQAKKVLDDADVLNHLAGDVLGKVRGTLSVGCLLTFAQLVVPRLRRSFETRFPEVTVRQHELTQAQIFDWLRRAEIDLALTYDLEIPADLDFLPLAELPPYVLLPEDHPLAGRSGVAVPELQDLPMILLDLPYSSDYFLSLFDEQRVRPRIVERTRDMAVMRSLVGNGFGFSLANIRPLSDTSPDGRRVVSVPLTGTVRSLRRGLAMAPGARSILNISAFAEHCREVVTAGTIPGLKAPEN</sequence>
<dbReference type="EMBL" id="FZOY01000002">
    <property type="protein sequence ID" value="SNS48439.1"/>
    <property type="molecule type" value="Genomic_DNA"/>
</dbReference>
<dbReference type="SUPFAM" id="SSF46785">
    <property type="entry name" value="Winged helix' DNA-binding domain"/>
    <property type="match status" value="1"/>
</dbReference>
<dbReference type="InterPro" id="IPR036388">
    <property type="entry name" value="WH-like_DNA-bd_sf"/>
</dbReference>
<dbReference type="Gene3D" id="1.10.10.10">
    <property type="entry name" value="Winged helix-like DNA-binding domain superfamily/Winged helix DNA-binding domain"/>
    <property type="match status" value="1"/>
</dbReference>
<dbReference type="CDD" id="cd08412">
    <property type="entry name" value="PBP2_PAO1_like"/>
    <property type="match status" value="1"/>
</dbReference>
<accession>A0A239EV06</accession>
<dbReference type="InterPro" id="IPR005119">
    <property type="entry name" value="LysR_subst-bd"/>
</dbReference>
<dbReference type="SUPFAM" id="SSF53850">
    <property type="entry name" value="Periplasmic binding protein-like II"/>
    <property type="match status" value="1"/>
</dbReference>
<dbReference type="Pfam" id="PF03466">
    <property type="entry name" value="LysR_substrate"/>
    <property type="match status" value="1"/>
</dbReference>
<dbReference type="PRINTS" id="PR00039">
    <property type="entry name" value="HTHLYSR"/>
</dbReference>
<keyword evidence="4" id="KW-0804">Transcription</keyword>
<reference evidence="6 7" key="1">
    <citation type="submission" date="2017-06" db="EMBL/GenBank/DDBJ databases">
        <authorList>
            <person name="Kim H.J."/>
            <person name="Triplett B.A."/>
        </authorList>
    </citation>
    <scope>NUCLEOTIDE SEQUENCE [LARGE SCALE GENOMIC DNA]</scope>
    <source>
        <strain evidence="6 7">DSM 29339</strain>
    </source>
</reference>